<evidence type="ECO:0000313" key="3">
    <source>
        <dbReference type="EMBL" id="PLB55482.1"/>
    </source>
</evidence>
<comment type="caution">
    <text evidence="3">The sequence shown here is derived from an EMBL/GenBank/DDBJ whole genome shotgun (WGS) entry which is preliminary data.</text>
</comment>
<evidence type="ECO:0000313" key="4">
    <source>
        <dbReference type="Proteomes" id="UP000234275"/>
    </source>
</evidence>
<feature type="compositionally biased region" description="Basic and acidic residues" evidence="1">
    <location>
        <begin position="34"/>
        <end position="45"/>
    </location>
</feature>
<feature type="chain" id="PRO_5014142036" evidence="2">
    <location>
        <begin position="19"/>
        <end position="181"/>
    </location>
</feature>
<dbReference type="EMBL" id="MSFO01000001">
    <property type="protein sequence ID" value="PLB55482.1"/>
    <property type="molecule type" value="Genomic_DNA"/>
</dbReference>
<accession>A0A2I2GRH6</accession>
<dbReference type="OrthoDB" id="4461964at2759"/>
<reference evidence="3 4" key="1">
    <citation type="submission" date="2016-12" db="EMBL/GenBank/DDBJ databases">
        <title>The genomes of Aspergillus section Nigri reveals drivers in fungal speciation.</title>
        <authorList>
            <consortium name="DOE Joint Genome Institute"/>
            <person name="Vesth T.C."/>
            <person name="Nybo J."/>
            <person name="Theobald S."/>
            <person name="Brandl J."/>
            <person name="Frisvad J.C."/>
            <person name="Nielsen K.F."/>
            <person name="Lyhne E.K."/>
            <person name="Kogle M.E."/>
            <person name="Kuo A."/>
            <person name="Riley R."/>
            <person name="Clum A."/>
            <person name="Nolan M."/>
            <person name="Lipzen A."/>
            <person name="Salamov A."/>
            <person name="Henrissat B."/>
            <person name="Wiebenga A."/>
            <person name="De Vries R.P."/>
            <person name="Grigoriev I.V."/>
            <person name="Mortensen U.H."/>
            <person name="Andersen M.R."/>
            <person name="Baker S.E."/>
        </authorList>
    </citation>
    <scope>NUCLEOTIDE SEQUENCE [LARGE SCALE GENOMIC DNA]</scope>
    <source>
        <strain evidence="3 4">IBT 23096</strain>
    </source>
</reference>
<evidence type="ECO:0000256" key="1">
    <source>
        <dbReference type="SAM" id="MobiDB-lite"/>
    </source>
</evidence>
<dbReference type="Proteomes" id="UP000234275">
    <property type="component" value="Unassembled WGS sequence"/>
</dbReference>
<feature type="signal peptide" evidence="2">
    <location>
        <begin position="1"/>
        <end position="18"/>
    </location>
</feature>
<feature type="region of interest" description="Disordered" evidence="1">
    <location>
        <begin position="23"/>
        <end position="45"/>
    </location>
</feature>
<dbReference type="VEuPathDB" id="FungiDB:P170DRAFT_461345"/>
<dbReference type="GeneID" id="36559727"/>
<keyword evidence="4" id="KW-1185">Reference proteome</keyword>
<proteinExistence type="predicted"/>
<dbReference type="AlphaFoldDB" id="A0A2I2GRH6"/>
<sequence>MQLIYIAAALAAITTAHAIDASATPSSSGVAPHRTPDTKPGKPVERTELLTSSVKILLNYDKNCYFELTDIQGCTGKSAPFGTVSKTTGNCENNGAYPLIADICDGQIWIYTHGTDNVETYIPPLGKGEFVTEGMFWFKNSTGHVNDIPYVIGYVMPGCEFYATHFDEEFGLVSWSRSCYY</sequence>
<gene>
    <name evidence="3" type="ORF">P170DRAFT_461345</name>
</gene>
<protein>
    <submittedName>
        <fullName evidence="3">Uncharacterized protein</fullName>
    </submittedName>
</protein>
<keyword evidence="2" id="KW-0732">Signal</keyword>
<dbReference type="RefSeq" id="XP_024710784.1">
    <property type="nucleotide sequence ID" value="XM_024852029.1"/>
</dbReference>
<evidence type="ECO:0000256" key="2">
    <source>
        <dbReference type="SAM" id="SignalP"/>
    </source>
</evidence>
<organism evidence="3 4">
    <name type="scientific">Aspergillus steynii IBT 23096</name>
    <dbReference type="NCBI Taxonomy" id="1392250"/>
    <lineage>
        <taxon>Eukaryota</taxon>
        <taxon>Fungi</taxon>
        <taxon>Dikarya</taxon>
        <taxon>Ascomycota</taxon>
        <taxon>Pezizomycotina</taxon>
        <taxon>Eurotiomycetes</taxon>
        <taxon>Eurotiomycetidae</taxon>
        <taxon>Eurotiales</taxon>
        <taxon>Aspergillaceae</taxon>
        <taxon>Aspergillus</taxon>
        <taxon>Aspergillus subgen. Circumdati</taxon>
    </lineage>
</organism>
<name>A0A2I2GRH6_9EURO</name>